<protein>
    <recommendedName>
        <fullName evidence="2">Protein CSN12 homolog</fullName>
    </recommendedName>
</protein>
<feature type="domain" description="PCI" evidence="3">
    <location>
        <begin position="251"/>
        <end position="463"/>
    </location>
</feature>
<evidence type="ECO:0000259" key="3">
    <source>
        <dbReference type="PROSITE" id="PS50250"/>
    </source>
</evidence>
<dbReference type="FunFam" id="1.10.10.10:FF:000366">
    <property type="entry name" value="COP9 signalosome complex subunit"/>
    <property type="match status" value="1"/>
</dbReference>
<evidence type="ECO:0000256" key="1">
    <source>
        <dbReference type="ARBA" id="ARBA00025771"/>
    </source>
</evidence>
<organism evidence="4 5">
    <name type="scientific">Rhizodiscina lignyota</name>
    <dbReference type="NCBI Taxonomy" id="1504668"/>
    <lineage>
        <taxon>Eukaryota</taxon>
        <taxon>Fungi</taxon>
        <taxon>Dikarya</taxon>
        <taxon>Ascomycota</taxon>
        <taxon>Pezizomycotina</taxon>
        <taxon>Dothideomycetes</taxon>
        <taxon>Pleosporomycetidae</taxon>
        <taxon>Aulographales</taxon>
        <taxon>Rhizodiscinaceae</taxon>
        <taxon>Rhizodiscina</taxon>
    </lineage>
</organism>
<sequence length="470" mass="53068">MDAHLSQIREALRSQDGYALAAALTPAAPANDPTRLHTLYRDDITLNAVQAEIRHAVTYHDGVKLSKAERTAWTEVFGNHWKAIVEIVNAEQGRERDSSWTKAFEAWKEVLNALIRGYQTSVFEAWSIPCLYVGGNYLRKFAIKADKQAEIQQGSVTFNAGFQDDIVGALDQHETLEEAGRQINRIYTLCITDRAPLEESRKWGVYYVTNLLFKTYFMLNRISLCKNVMRSLQTTEPDLPPLDAFPKSQQVTFKYYAGVIYFLEEDYAKAEQYLTSAYELCHKDAQRNRELILTYLVPCHLVTTHTLPTPALLAPYPRLQALFTPLSRAIKRGDLGAFDAALTAGEEEFIKRRIYLTLERGRDIALRNLFRKVFIVGGFEPLKEGQTEEQRIRRTRIPIEEFAAAVRLASRVPGGEVNGGGFGAEEIEQDEVECLLANMIYKNLMKGYISREHGKVVLSKGGTAFPGTGV</sequence>
<evidence type="ECO:0000313" key="4">
    <source>
        <dbReference type="EMBL" id="KAF2100899.1"/>
    </source>
</evidence>
<dbReference type="OrthoDB" id="10252687at2759"/>
<dbReference type="PROSITE" id="PS50250">
    <property type="entry name" value="PCI"/>
    <property type="match status" value="1"/>
</dbReference>
<comment type="caution">
    <text evidence="4">The sequence shown here is derived from an EMBL/GenBank/DDBJ whole genome shotgun (WGS) entry which is preliminary data.</text>
</comment>
<dbReference type="InterPro" id="IPR036388">
    <property type="entry name" value="WH-like_DNA-bd_sf"/>
</dbReference>
<dbReference type="SMART" id="SM00753">
    <property type="entry name" value="PAM"/>
    <property type="match status" value="1"/>
</dbReference>
<name>A0A9P4MCQ5_9PEZI</name>
<dbReference type="PANTHER" id="PTHR12732">
    <property type="entry name" value="UNCHARACTERIZED PROTEASOME COMPONENT REGION PCI-CONTAINING"/>
    <property type="match status" value="1"/>
</dbReference>
<evidence type="ECO:0000313" key="5">
    <source>
        <dbReference type="Proteomes" id="UP000799772"/>
    </source>
</evidence>
<keyword evidence="5" id="KW-1185">Reference proteome</keyword>
<dbReference type="InterPro" id="IPR000717">
    <property type="entry name" value="PCI_dom"/>
</dbReference>
<dbReference type="GO" id="GO:0003723">
    <property type="term" value="F:RNA binding"/>
    <property type="evidence" value="ECO:0007669"/>
    <property type="project" value="InterPro"/>
</dbReference>
<dbReference type="InterPro" id="IPR045114">
    <property type="entry name" value="Csn12-like"/>
</dbReference>
<dbReference type="Pfam" id="PF01399">
    <property type="entry name" value="PCI"/>
    <property type="match status" value="1"/>
</dbReference>
<dbReference type="GO" id="GO:0003690">
    <property type="term" value="F:double-stranded DNA binding"/>
    <property type="evidence" value="ECO:0007669"/>
    <property type="project" value="InterPro"/>
</dbReference>
<dbReference type="Proteomes" id="UP000799772">
    <property type="component" value="Unassembled WGS sequence"/>
</dbReference>
<comment type="similarity">
    <text evidence="1">Belongs to the CSN12 family.</text>
</comment>
<dbReference type="AlphaFoldDB" id="A0A9P4MCQ5"/>
<reference evidence="4" key="1">
    <citation type="journal article" date="2020" name="Stud. Mycol.">
        <title>101 Dothideomycetes genomes: a test case for predicting lifestyles and emergence of pathogens.</title>
        <authorList>
            <person name="Haridas S."/>
            <person name="Albert R."/>
            <person name="Binder M."/>
            <person name="Bloem J."/>
            <person name="Labutti K."/>
            <person name="Salamov A."/>
            <person name="Andreopoulos B."/>
            <person name="Baker S."/>
            <person name="Barry K."/>
            <person name="Bills G."/>
            <person name="Bluhm B."/>
            <person name="Cannon C."/>
            <person name="Castanera R."/>
            <person name="Culley D."/>
            <person name="Daum C."/>
            <person name="Ezra D."/>
            <person name="Gonzalez J."/>
            <person name="Henrissat B."/>
            <person name="Kuo A."/>
            <person name="Liang C."/>
            <person name="Lipzen A."/>
            <person name="Lutzoni F."/>
            <person name="Magnuson J."/>
            <person name="Mondo S."/>
            <person name="Nolan M."/>
            <person name="Ohm R."/>
            <person name="Pangilinan J."/>
            <person name="Park H.-J."/>
            <person name="Ramirez L."/>
            <person name="Alfaro M."/>
            <person name="Sun H."/>
            <person name="Tritt A."/>
            <person name="Yoshinaga Y."/>
            <person name="Zwiers L.-H."/>
            <person name="Turgeon B."/>
            <person name="Goodwin S."/>
            <person name="Spatafora J."/>
            <person name="Crous P."/>
            <person name="Grigoriev I."/>
        </authorList>
    </citation>
    <scope>NUCLEOTIDE SEQUENCE</scope>
    <source>
        <strain evidence="4">CBS 133067</strain>
    </source>
</reference>
<dbReference type="EMBL" id="ML978124">
    <property type="protein sequence ID" value="KAF2100899.1"/>
    <property type="molecule type" value="Genomic_DNA"/>
</dbReference>
<dbReference type="Gene3D" id="1.10.10.10">
    <property type="entry name" value="Winged helix-like DNA-binding domain superfamily/Winged helix DNA-binding domain"/>
    <property type="match status" value="1"/>
</dbReference>
<dbReference type="PANTHER" id="PTHR12732:SF0">
    <property type="entry name" value="PCI DOMAIN-CONTAINING PROTEIN 2"/>
    <property type="match status" value="1"/>
</dbReference>
<accession>A0A9P4MCQ5</accession>
<gene>
    <name evidence="4" type="ORF">NA57DRAFT_36533</name>
</gene>
<evidence type="ECO:0000256" key="2">
    <source>
        <dbReference type="ARBA" id="ARBA00073854"/>
    </source>
</evidence>
<proteinExistence type="inferred from homology"/>